<dbReference type="CDD" id="cd05829">
    <property type="entry name" value="Sortase_F"/>
    <property type="match status" value="1"/>
</dbReference>
<gene>
    <name evidence="3" type="ORF">JOD17_002519</name>
</gene>
<dbReference type="RefSeq" id="WP_204698062.1">
    <property type="nucleotide sequence ID" value="NZ_JAFBEC010000007.1"/>
</dbReference>
<feature type="signal peptide" evidence="2">
    <location>
        <begin position="1"/>
        <end position="21"/>
    </location>
</feature>
<evidence type="ECO:0000256" key="2">
    <source>
        <dbReference type="SAM" id="SignalP"/>
    </source>
</evidence>
<dbReference type="PROSITE" id="PS51257">
    <property type="entry name" value="PROKAR_LIPOPROTEIN"/>
    <property type="match status" value="1"/>
</dbReference>
<proteinExistence type="predicted"/>
<evidence type="ECO:0000313" key="4">
    <source>
        <dbReference type="Proteomes" id="UP000741863"/>
    </source>
</evidence>
<accession>A0ABS2PDB4</accession>
<dbReference type="Gene3D" id="2.60.40.10">
    <property type="entry name" value="Immunoglobulins"/>
    <property type="match status" value="1"/>
</dbReference>
<name>A0ABS2PDB4_9BACL</name>
<keyword evidence="2" id="KW-0732">Signal</keyword>
<dbReference type="Pfam" id="PF04203">
    <property type="entry name" value="Sortase"/>
    <property type="match status" value="1"/>
</dbReference>
<dbReference type="Proteomes" id="UP000741863">
    <property type="component" value="Unassembled WGS sequence"/>
</dbReference>
<dbReference type="SUPFAM" id="SSF63817">
    <property type="entry name" value="Sortase"/>
    <property type="match status" value="1"/>
</dbReference>
<organism evidence="3 4">
    <name type="scientific">Geomicrobium sediminis</name>
    <dbReference type="NCBI Taxonomy" id="1347788"/>
    <lineage>
        <taxon>Bacteria</taxon>
        <taxon>Bacillati</taxon>
        <taxon>Bacillota</taxon>
        <taxon>Bacilli</taxon>
        <taxon>Bacillales</taxon>
        <taxon>Geomicrobium</taxon>
    </lineage>
</organism>
<dbReference type="EMBL" id="JAFBEC010000007">
    <property type="protein sequence ID" value="MBM7633425.1"/>
    <property type="molecule type" value="Genomic_DNA"/>
</dbReference>
<sequence length="309" mass="34056">MKGFVAIALSLLVIGCSTTDAQDRDGSLVDEGVRLQEKDQTIEPYTEQTIAEEFNLDQEMIDQAERERSKSSEINPTSISIPTLDINAPIVEVGQLDNGQMGVPDNGTDVGWYEPGTKPGGIGNAVLAGHVDDRTGPAVFFDLDELEEGDSILVAGEDGEELEYVVERLESYPFDDSPVDEIFGSSDTKQLNLITCAGIFDRDVGTHDERLVVYTSLIDDEEDEELQPSSPTELTVQGTLLTWHAVREDHVAGYRIYSVDAEGTETYVKSVSQKERKAIQMTDEQENYIIKTIDYFGNESDAENVTVAE</sequence>
<dbReference type="InterPro" id="IPR023365">
    <property type="entry name" value="Sortase_dom-sf"/>
</dbReference>
<evidence type="ECO:0000256" key="1">
    <source>
        <dbReference type="ARBA" id="ARBA00022801"/>
    </source>
</evidence>
<dbReference type="Gene3D" id="2.40.260.10">
    <property type="entry name" value="Sortase"/>
    <property type="match status" value="1"/>
</dbReference>
<keyword evidence="4" id="KW-1185">Reference proteome</keyword>
<protein>
    <submittedName>
        <fullName evidence="3">LPXTG-site transpeptidase (Sortase) family protein</fullName>
    </submittedName>
</protein>
<dbReference type="InterPro" id="IPR013783">
    <property type="entry name" value="Ig-like_fold"/>
</dbReference>
<comment type="caution">
    <text evidence="3">The sequence shown here is derived from an EMBL/GenBank/DDBJ whole genome shotgun (WGS) entry which is preliminary data.</text>
</comment>
<keyword evidence="1" id="KW-0378">Hydrolase</keyword>
<evidence type="ECO:0000313" key="3">
    <source>
        <dbReference type="EMBL" id="MBM7633425.1"/>
    </source>
</evidence>
<reference evidence="3 4" key="1">
    <citation type="submission" date="2021-01" db="EMBL/GenBank/DDBJ databases">
        <title>Genomic Encyclopedia of Type Strains, Phase IV (KMG-IV): sequencing the most valuable type-strain genomes for metagenomic binning, comparative biology and taxonomic classification.</title>
        <authorList>
            <person name="Goeker M."/>
        </authorList>
    </citation>
    <scope>NUCLEOTIDE SEQUENCE [LARGE SCALE GENOMIC DNA]</scope>
    <source>
        <strain evidence="3 4">DSM 25540</strain>
    </source>
</reference>
<dbReference type="InterPro" id="IPR042001">
    <property type="entry name" value="Sortase_F"/>
</dbReference>
<feature type="chain" id="PRO_5045716808" evidence="2">
    <location>
        <begin position="22"/>
        <end position="309"/>
    </location>
</feature>
<dbReference type="InterPro" id="IPR005754">
    <property type="entry name" value="Sortase"/>
</dbReference>